<evidence type="ECO:0000313" key="2">
    <source>
        <dbReference type="Proteomes" id="UP000789901"/>
    </source>
</evidence>
<protein>
    <submittedName>
        <fullName evidence="1">10752_t:CDS:1</fullName>
    </submittedName>
</protein>
<reference evidence="1 2" key="1">
    <citation type="submission" date="2021-06" db="EMBL/GenBank/DDBJ databases">
        <authorList>
            <person name="Kallberg Y."/>
            <person name="Tangrot J."/>
            <person name="Rosling A."/>
        </authorList>
    </citation>
    <scope>NUCLEOTIDE SEQUENCE [LARGE SCALE GENOMIC DNA]</scope>
    <source>
        <strain evidence="1 2">120-4 pot B 10/14</strain>
    </source>
</reference>
<proteinExistence type="predicted"/>
<dbReference type="EMBL" id="CAJVQB010171497">
    <property type="protein sequence ID" value="CAG8857482.1"/>
    <property type="molecule type" value="Genomic_DNA"/>
</dbReference>
<feature type="non-terminal residue" evidence="1">
    <location>
        <position position="115"/>
    </location>
</feature>
<dbReference type="Proteomes" id="UP000789901">
    <property type="component" value="Unassembled WGS sequence"/>
</dbReference>
<evidence type="ECO:0000313" key="1">
    <source>
        <dbReference type="EMBL" id="CAG8857482.1"/>
    </source>
</evidence>
<accession>A0ABN7XQY6</accession>
<gene>
    <name evidence="1" type="ORF">GMARGA_LOCUS46301</name>
</gene>
<keyword evidence="2" id="KW-1185">Reference proteome</keyword>
<name>A0ABN7XQY6_GIGMA</name>
<organism evidence="1 2">
    <name type="scientific">Gigaspora margarita</name>
    <dbReference type="NCBI Taxonomy" id="4874"/>
    <lineage>
        <taxon>Eukaryota</taxon>
        <taxon>Fungi</taxon>
        <taxon>Fungi incertae sedis</taxon>
        <taxon>Mucoromycota</taxon>
        <taxon>Glomeromycotina</taxon>
        <taxon>Glomeromycetes</taxon>
        <taxon>Diversisporales</taxon>
        <taxon>Gigasporaceae</taxon>
        <taxon>Gigaspora</taxon>
    </lineage>
</organism>
<sequence length="115" mass="13743">TYRYWNRKSRKFTWSNRSTATQIDQICVSENLKDRIEKAEIEEMKTITGNDHSLVLLQLRLNSSFSRIKECALEEKQTTRLKNWEEYKSSLWKQLYTQVSKFLCSQDAEEIKKGL</sequence>
<comment type="caution">
    <text evidence="1">The sequence shown here is derived from an EMBL/GenBank/DDBJ whole genome shotgun (WGS) entry which is preliminary data.</text>
</comment>
<dbReference type="SUPFAM" id="SSF56219">
    <property type="entry name" value="DNase I-like"/>
    <property type="match status" value="1"/>
</dbReference>
<feature type="non-terminal residue" evidence="1">
    <location>
        <position position="1"/>
    </location>
</feature>
<dbReference type="InterPro" id="IPR036691">
    <property type="entry name" value="Endo/exonu/phosph_ase_sf"/>
</dbReference>
<dbReference type="Gene3D" id="3.60.10.10">
    <property type="entry name" value="Endonuclease/exonuclease/phosphatase"/>
    <property type="match status" value="1"/>
</dbReference>